<dbReference type="STRING" id="244447.ENSCSEP00000029549"/>
<dbReference type="PANTHER" id="PTHR46920">
    <property type="match status" value="1"/>
</dbReference>
<organism evidence="6 7">
    <name type="scientific">Cynoglossus semilaevis</name>
    <name type="common">Tongue sole</name>
    <dbReference type="NCBI Taxonomy" id="244447"/>
    <lineage>
        <taxon>Eukaryota</taxon>
        <taxon>Metazoa</taxon>
        <taxon>Chordata</taxon>
        <taxon>Craniata</taxon>
        <taxon>Vertebrata</taxon>
        <taxon>Euteleostomi</taxon>
        <taxon>Actinopterygii</taxon>
        <taxon>Neopterygii</taxon>
        <taxon>Teleostei</taxon>
        <taxon>Neoteleostei</taxon>
        <taxon>Acanthomorphata</taxon>
        <taxon>Carangaria</taxon>
        <taxon>Pleuronectiformes</taxon>
        <taxon>Pleuronectoidei</taxon>
        <taxon>Cynoglossidae</taxon>
        <taxon>Cynoglossinae</taxon>
        <taxon>Cynoglossus</taxon>
    </lineage>
</organism>
<dbReference type="SUPFAM" id="SSF144232">
    <property type="entry name" value="HIT/MYND zinc finger-like"/>
    <property type="match status" value="1"/>
</dbReference>
<dbReference type="InterPro" id="IPR002893">
    <property type="entry name" value="Znf_MYND"/>
</dbReference>
<dbReference type="PROSITE" id="PS50865">
    <property type="entry name" value="ZF_MYND_2"/>
    <property type="match status" value="1"/>
</dbReference>
<dbReference type="AlphaFoldDB" id="A0A3P8WS07"/>
<dbReference type="Ensembl" id="ENSCSET00000029950.1">
    <property type="protein sequence ID" value="ENSCSEP00000029549.1"/>
    <property type="gene ID" value="ENSCSEG00000018930.1"/>
</dbReference>
<proteinExistence type="predicted"/>
<keyword evidence="2 4" id="KW-0863">Zinc-finger</keyword>
<dbReference type="Pfam" id="PF01753">
    <property type="entry name" value="zf-MYND"/>
    <property type="match status" value="1"/>
</dbReference>
<dbReference type="PROSITE" id="PS01360">
    <property type="entry name" value="ZF_MYND_1"/>
    <property type="match status" value="1"/>
</dbReference>
<keyword evidence="7" id="KW-1185">Reference proteome</keyword>
<evidence type="ECO:0000256" key="2">
    <source>
        <dbReference type="ARBA" id="ARBA00022771"/>
    </source>
</evidence>
<evidence type="ECO:0000259" key="5">
    <source>
        <dbReference type="PROSITE" id="PS50865"/>
    </source>
</evidence>
<evidence type="ECO:0000256" key="4">
    <source>
        <dbReference type="PROSITE-ProRule" id="PRU00134"/>
    </source>
</evidence>
<dbReference type="InParanoid" id="A0A3P8WS07"/>
<dbReference type="InterPro" id="IPR052839">
    <property type="entry name" value="Mito_gene_expr_regulator"/>
</dbReference>
<evidence type="ECO:0000313" key="6">
    <source>
        <dbReference type="Ensembl" id="ENSCSEP00000029549.1"/>
    </source>
</evidence>
<name>A0A3P8WS07_CYNSE</name>
<evidence type="ECO:0000313" key="7">
    <source>
        <dbReference type="Proteomes" id="UP000265120"/>
    </source>
</evidence>
<dbReference type="Pfam" id="PF20179">
    <property type="entry name" value="MSS51_C"/>
    <property type="match status" value="1"/>
</dbReference>
<accession>A0A3P8WS07</accession>
<dbReference type="Gene3D" id="6.10.140.2220">
    <property type="match status" value="1"/>
</dbReference>
<keyword evidence="3" id="KW-0862">Zinc</keyword>
<dbReference type="InterPro" id="IPR046824">
    <property type="entry name" value="Mss51-like_C"/>
</dbReference>
<dbReference type="GO" id="GO:0008270">
    <property type="term" value="F:zinc ion binding"/>
    <property type="evidence" value="ECO:0007669"/>
    <property type="project" value="UniProtKB-KW"/>
</dbReference>
<reference evidence="6 7" key="1">
    <citation type="journal article" date="2014" name="Nat. Genet.">
        <title>Whole-genome sequence of a flatfish provides insights into ZW sex chromosome evolution and adaptation to a benthic lifestyle.</title>
        <authorList>
            <person name="Chen S."/>
            <person name="Zhang G."/>
            <person name="Shao C."/>
            <person name="Huang Q."/>
            <person name="Liu G."/>
            <person name="Zhang P."/>
            <person name="Song W."/>
            <person name="An N."/>
            <person name="Chalopin D."/>
            <person name="Volff J.N."/>
            <person name="Hong Y."/>
            <person name="Li Q."/>
            <person name="Sha Z."/>
            <person name="Zhou H."/>
            <person name="Xie M."/>
            <person name="Yu Q."/>
            <person name="Liu Y."/>
            <person name="Xiang H."/>
            <person name="Wang N."/>
            <person name="Wu K."/>
            <person name="Yang C."/>
            <person name="Zhou Q."/>
            <person name="Liao X."/>
            <person name="Yang L."/>
            <person name="Hu Q."/>
            <person name="Zhang J."/>
            <person name="Meng L."/>
            <person name="Jin L."/>
            <person name="Tian Y."/>
            <person name="Lian J."/>
            <person name="Yang J."/>
            <person name="Miao G."/>
            <person name="Liu S."/>
            <person name="Liang Z."/>
            <person name="Yan F."/>
            <person name="Li Y."/>
            <person name="Sun B."/>
            <person name="Zhang H."/>
            <person name="Zhang J."/>
            <person name="Zhu Y."/>
            <person name="Du M."/>
            <person name="Zhao Y."/>
            <person name="Schartl M."/>
            <person name="Tang Q."/>
            <person name="Wang J."/>
        </authorList>
    </citation>
    <scope>NUCLEOTIDE SEQUENCE</scope>
</reference>
<keyword evidence="1" id="KW-0479">Metal-binding</keyword>
<reference evidence="6" key="2">
    <citation type="submission" date="2025-08" db="UniProtKB">
        <authorList>
            <consortium name="Ensembl"/>
        </authorList>
    </citation>
    <scope>IDENTIFICATION</scope>
</reference>
<dbReference type="Proteomes" id="UP000265120">
    <property type="component" value="Chromosome 8"/>
</dbReference>
<dbReference type="OMA" id="DELGHMF"/>
<feature type="domain" description="MYND-type" evidence="5">
    <location>
        <begin position="113"/>
        <end position="157"/>
    </location>
</feature>
<reference evidence="6" key="3">
    <citation type="submission" date="2025-09" db="UniProtKB">
        <authorList>
            <consortium name="Ensembl"/>
        </authorList>
    </citation>
    <scope>IDENTIFICATION</scope>
</reference>
<evidence type="ECO:0000256" key="1">
    <source>
        <dbReference type="ARBA" id="ARBA00022723"/>
    </source>
</evidence>
<protein>
    <submittedName>
        <fullName evidence="6">MSS51 mitochondrial translational activator</fullName>
    </submittedName>
</protein>
<dbReference type="PANTHER" id="PTHR46920:SF3">
    <property type="entry name" value="MYND-TYPE DOMAIN-CONTAINING PROTEIN"/>
    <property type="match status" value="1"/>
</dbReference>
<dbReference type="GeneTree" id="ENSGT00940000153820"/>
<sequence length="463" mass="53105">MRAAPSHLVYISVFFLFHVYRYKRPPSKVHNMASQTPALPQSFSPGTDSVFSDQSGFYSLDSNVPGLSKVILNKLDMKDYGEYRTTVQEKVKGFKFQNYKDMFQRMEETFQFCTGCKKLPEHLTEGQSLKRCVKCLNVYYCTKDCQKKDWSQHKKVCKTLRLVAIDRLVEWLIFTGNLPLPTEKWSKPAVEVKNWEDWICMRGDLTPHLDAVIADTNMETIWKNVSRTRPDDADLRQSLWRLQSEFLSRVLTVGSAVQMCGLDPNTKPLTVHIAGASHNETMGARLTDFDELGHMFPEHEGIEIVMVGPEVVNGPILRPPLKAFGPRRMVFISAYKGLYHQFWEELVEKEEAAKPDLVVGFHPGFHANQGLIEGWLPTLLLLRDYDIPSFFTMYSEMELTYSLQILQELEMCIKDHGPNPFTSLKPEQVQASPNKTPVYCNSHYVFFQGLNQQEGLEDPLGDN</sequence>
<evidence type="ECO:0000256" key="3">
    <source>
        <dbReference type="ARBA" id="ARBA00022833"/>
    </source>
</evidence>